<keyword evidence="4" id="KW-1185">Reference proteome</keyword>
<dbReference type="PANTHER" id="PTHR46928:SF1">
    <property type="entry name" value="MESENCHYME-SPECIFIC CELL SURFACE GLYCOPROTEIN"/>
    <property type="match status" value="1"/>
</dbReference>
<proteinExistence type="predicted"/>
<feature type="chain" id="PRO_5042974685" description="Choice-of-anchor I domain-containing protein" evidence="1">
    <location>
        <begin position="18"/>
        <end position="565"/>
    </location>
</feature>
<dbReference type="InterPro" id="IPR055188">
    <property type="entry name" value="Choice_anch_I"/>
</dbReference>
<accession>A0AAN8G3V7</accession>
<dbReference type="EMBL" id="JAZGQO010000018">
    <property type="protein sequence ID" value="KAK6167348.1"/>
    <property type="molecule type" value="Genomic_DNA"/>
</dbReference>
<evidence type="ECO:0000313" key="3">
    <source>
        <dbReference type="EMBL" id="KAK6167348.1"/>
    </source>
</evidence>
<feature type="signal peptide" evidence="1">
    <location>
        <begin position="1"/>
        <end position="17"/>
    </location>
</feature>
<keyword evidence="1" id="KW-0732">Signal</keyword>
<dbReference type="AlphaFoldDB" id="A0AAN8G3V7"/>
<gene>
    <name evidence="3" type="ORF">SNE40_021399</name>
</gene>
<name>A0AAN8G3V7_PATCE</name>
<evidence type="ECO:0000259" key="2">
    <source>
        <dbReference type="Pfam" id="PF22494"/>
    </source>
</evidence>
<reference evidence="3 4" key="1">
    <citation type="submission" date="2024-01" db="EMBL/GenBank/DDBJ databases">
        <title>The genome of the rayed Mediterranean limpet Patella caerulea (Linnaeus, 1758).</title>
        <authorList>
            <person name="Anh-Thu Weber A."/>
            <person name="Halstead-Nussloch G."/>
        </authorList>
    </citation>
    <scope>NUCLEOTIDE SEQUENCE [LARGE SCALE GENOMIC DNA]</scope>
    <source>
        <strain evidence="3">AATW-2023a</strain>
        <tissue evidence="3">Whole specimen</tissue>
    </source>
</reference>
<protein>
    <recommendedName>
        <fullName evidence="2">Choice-of-anchor I domain-containing protein</fullName>
    </recommendedName>
</protein>
<dbReference type="SUPFAM" id="SSF75011">
    <property type="entry name" value="3-carboxy-cis,cis-mucoante lactonizing enzyme"/>
    <property type="match status" value="1"/>
</dbReference>
<dbReference type="Gene3D" id="2.130.10.10">
    <property type="entry name" value="YVTN repeat-like/Quinoprotein amine dehydrogenase"/>
    <property type="match status" value="1"/>
</dbReference>
<dbReference type="InterPro" id="IPR052956">
    <property type="entry name" value="Mesenchyme-surface_protein"/>
</dbReference>
<dbReference type="Proteomes" id="UP001347796">
    <property type="component" value="Unassembled WGS sequence"/>
</dbReference>
<evidence type="ECO:0000313" key="4">
    <source>
        <dbReference type="Proteomes" id="UP001347796"/>
    </source>
</evidence>
<dbReference type="Pfam" id="PF22494">
    <property type="entry name" value="choice_anch_I"/>
    <property type="match status" value="1"/>
</dbReference>
<feature type="domain" description="Choice-of-anchor I" evidence="2">
    <location>
        <begin position="47"/>
        <end position="553"/>
    </location>
</feature>
<organism evidence="3 4">
    <name type="scientific">Patella caerulea</name>
    <name type="common">Rayed Mediterranean limpet</name>
    <dbReference type="NCBI Taxonomy" id="87958"/>
    <lineage>
        <taxon>Eukaryota</taxon>
        <taxon>Metazoa</taxon>
        <taxon>Spiralia</taxon>
        <taxon>Lophotrochozoa</taxon>
        <taxon>Mollusca</taxon>
        <taxon>Gastropoda</taxon>
        <taxon>Patellogastropoda</taxon>
        <taxon>Patelloidea</taxon>
        <taxon>Patellidae</taxon>
        <taxon>Patella</taxon>
    </lineage>
</organism>
<comment type="caution">
    <text evidence="3">The sequence shown here is derived from an EMBL/GenBank/DDBJ whole genome shotgun (WGS) entry which is preliminary data.</text>
</comment>
<sequence length="565" mass="62148">MYLRLILAALLVCHVDSLSYFRELGYLRLPSQLRPAEVYKMFGETVESTALDSSNNILYVVGTGSKLLHVIDVSNPSALKRLTNYEFQVGDGEPRDVEVCGNTVSVSLTADISVFEGHVQFFDLYDPVSNSIHYRNRVTVGVQPENIEYTPDCNTLIVANEGSPGVDHLKRYIDPEGSISLLTFSNGNAVEKFVDFNNFNQREDIRMPGRTIPTAVLPQRSTVAQELEPECITSIDTTYAYVTFQENDAIGRINLRTFSADVLAPLPKKDWTDRGLDGSDRDGGIHLRQYPISSHRLPGAVKAFKLGKRTLLFVADEGVMNTYTSEKHGFNFEHAARADQLAAGGRFDTISIDNATLISQLSQDSHLGRLHVSQIDGISQFTGRIDNINIFGGRGFSIYDASNNKQLFDSGDHLEQVAAAKFYNVFNTDISDIGENSPESLKDSTSDDMGPVVNAIDVASDNGINYLVVSAQNTGILYLYTFNASSSGVNVYFEYAYRRGSQSELYANSYLQDDVGDGYISDVKIIPASKSPINKTVVMVASQASGSISLYRIDVNTNDNVPVLG</sequence>
<dbReference type="PANTHER" id="PTHR46928">
    <property type="entry name" value="MESENCHYME-SPECIFIC CELL SURFACE GLYCOPROTEIN"/>
    <property type="match status" value="1"/>
</dbReference>
<dbReference type="InterPro" id="IPR015943">
    <property type="entry name" value="WD40/YVTN_repeat-like_dom_sf"/>
</dbReference>
<evidence type="ECO:0000256" key="1">
    <source>
        <dbReference type="SAM" id="SignalP"/>
    </source>
</evidence>